<gene>
    <name evidence="2" type="ORF">AVEN_64604_1</name>
</gene>
<dbReference type="AlphaFoldDB" id="A0A4Y2KII2"/>
<protein>
    <submittedName>
        <fullName evidence="2">Uncharacterized protein</fullName>
    </submittedName>
</protein>
<evidence type="ECO:0000256" key="1">
    <source>
        <dbReference type="SAM" id="MobiDB-lite"/>
    </source>
</evidence>
<name>A0A4Y2KII2_ARAVE</name>
<evidence type="ECO:0000313" key="2">
    <source>
        <dbReference type="EMBL" id="GBN01740.1"/>
    </source>
</evidence>
<dbReference type="Proteomes" id="UP000499080">
    <property type="component" value="Unassembled WGS sequence"/>
</dbReference>
<accession>A0A4Y2KII2</accession>
<proteinExistence type="predicted"/>
<feature type="compositionally biased region" description="Basic and acidic residues" evidence="1">
    <location>
        <begin position="13"/>
        <end position="25"/>
    </location>
</feature>
<comment type="caution">
    <text evidence="2">The sequence shown here is derived from an EMBL/GenBank/DDBJ whole genome shotgun (WGS) entry which is preliminary data.</text>
</comment>
<reference evidence="2 3" key="1">
    <citation type="journal article" date="2019" name="Sci. Rep.">
        <title>Orb-weaving spider Araneus ventricosus genome elucidates the spidroin gene catalogue.</title>
        <authorList>
            <person name="Kono N."/>
            <person name="Nakamura H."/>
            <person name="Ohtoshi R."/>
            <person name="Moran D.A.P."/>
            <person name="Shinohara A."/>
            <person name="Yoshida Y."/>
            <person name="Fujiwara M."/>
            <person name="Mori M."/>
            <person name="Tomita M."/>
            <person name="Arakawa K."/>
        </authorList>
    </citation>
    <scope>NUCLEOTIDE SEQUENCE [LARGE SCALE GENOMIC DNA]</scope>
</reference>
<evidence type="ECO:0000313" key="3">
    <source>
        <dbReference type="Proteomes" id="UP000499080"/>
    </source>
</evidence>
<organism evidence="2 3">
    <name type="scientific">Araneus ventricosus</name>
    <name type="common">Orbweaver spider</name>
    <name type="synonym">Epeira ventricosa</name>
    <dbReference type="NCBI Taxonomy" id="182803"/>
    <lineage>
        <taxon>Eukaryota</taxon>
        <taxon>Metazoa</taxon>
        <taxon>Ecdysozoa</taxon>
        <taxon>Arthropoda</taxon>
        <taxon>Chelicerata</taxon>
        <taxon>Arachnida</taxon>
        <taxon>Araneae</taxon>
        <taxon>Araneomorphae</taxon>
        <taxon>Entelegynae</taxon>
        <taxon>Araneoidea</taxon>
        <taxon>Araneidae</taxon>
        <taxon>Araneus</taxon>
    </lineage>
</organism>
<sequence>MTWSHWPRSKPKSIADNEAADKAAKEAENRLTIEHLTPGFAREVFKDPSEAEIPSKLEDDVGRHQQRLEVFHLCRLVVGLQIQVYRQ</sequence>
<keyword evidence="3" id="KW-1185">Reference proteome</keyword>
<feature type="region of interest" description="Disordered" evidence="1">
    <location>
        <begin position="1"/>
        <end position="25"/>
    </location>
</feature>
<dbReference type="EMBL" id="BGPR01004644">
    <property type="protein sequence ID" value="GBN01740.1"/>
    <property type="molecule type" value="Genomic_DNA"/>
</dbReference>